<reference evidence="2 3" key="1">
    <citation type="submission" date="2017-08" db="EMBL/GenBank/DDBJ databases">
        <title>Resequencing and Reannotation of the genome of Pyrococcus furiosus type strain DSM3638.</title>
        <authorList>
            <person name="Reichelt R.M."/>
            <person name="Bunk B."/>
        </authorList>
    </citation>
    <scope>NUCLEOTIDE SEQUENCE [LARGE SCALE GENOMIC DNA]</scope>
    <source>
        <strain evidence="2 3">DSM 3638</strain>
    </source>
</reference>
<evidence type="ECO:0000313" key="2">
    <source>
        <dbReference type="EMBL" id="QEK78816.1"/>
    </source>
</evidence>
<sequence>MRGELLIISGIVLILVGFMLVFLGSLLSAFSGEGETDVEAGGVIMIGPIPIAFGTKRGVTIAMILALVLMISWIILALLQRRM</sequence>
<organism evidence="2 3">
    <name type="scientific">Pyrococcus furiosus (strain ATCC 43587 / DSM 3638 / JCM 8422 / Vc1)</name>
    <dbReference type="NCBI Taxonomy" id="186497"/>
    <lineage>
        <taxon>Archaea</taxon>
        <taxon>Methanobacteriati</taxon>
        <taxon>Methanobacteriota</taxon>
        <taxon>Thermococci</taxon>
        <taxon>Thermococcales</taxon>
        <taxon>Thermococcaceae</taxon>
        <taxon>Pyrococcus</taxon>
    </lineage>
</organism>
<dbReference type="Pfam" id="PF01998">
    <property type="entry name" value="DUF131"/>
    <property type="match status" value="1"/>
</dbReference>
<gene>
    <name evidence="2" type="ORF">PFDSM3638_05825</name>
</gene>
<dbReference type="OrthoDB" id="86094at2157"/>
<dbReference type="GeneID" id="41712971"/>
<accession>A0A5C0XNN8</accession>
<keyword evidence="1" id="KW-0812">Transmembrane</keyword>
<dbReference type="EMBL" id="CP023154">
    <property type="protein sequence ID" value="QEK78816.1"/>
    <property type="molecule type" value="Genomic_DNA"/>
</dbReference>
<protein>
    <submittedName>
        <fullName evidence="2">DUF131 domain-containing protein</fullName>
    </submittedName>
</protein>
<dbReference type="Proteomes" id="UP000324354">
    <property type="component" value="Chromosome"/>
</dbReference>
<dbReference type="NCBIfam" id="TIGR00304">
    <property type="entry name" value="TIGR00304 family membrane protein"/>
    <property type="match status" value="1"/>
</dbReference>
<keyword evidence="1" id="KW-0472">Membrane</keyword>
<name>A0A5C0XNN8_PYRFU</name>
<keyword evidence="1" id="KW-1133">Transmembrane helix</keyword>
<feature type="transmembrane region" description="Helical" evidence="1">
    <location>
        <begin position="6"/>
        <end position="30"/>
    </location>
</feature>
<proteinExistence type="predicted"/>
<dbReference type="GeneID" id="13301767"/>
<evidence type="ECO:0000256" key="1">
    <source>
        <dbReference type="SAM" id="Phobius"/>
    </source>
</evidence>
<evidence type="ECO:0000313" key="3">
    <source>
        <dbReference type="Proteomes" id="UP000324354"/>
    </source>
</evidence>
<feature type="transmembrane region" description="Helical" evidence="1">
    <location>
        <begin position="59"/>
        <end position="79"/>
    </location>
</feature>
<dbReference type="RefSeq" id="WP_014835345.1">
    <property type="nucleotide sequence ID" value="NC_003413.1"/>
</dbReference>
<dbReference type="InterPro" id="IPR002849">
    <property type="entry name" value="DUF131"/>
</dbReference>
<dbReference type="AlphaFoldDB" id="A0A5C0XNN8"/>